<keyword evidence="3" id="KW-1185">Reference proteome</keyword>
<dbReference type="STRING" id="1035309.A0A2C5X8F0"/>
<feature type="compositionally biased region" description="Basic and acidic residues" evidence="1">
    <location>
        <begin position="15"/>
        <end position="64"/>
    </location>
</feature>
<gene>
    <name evidence="2" type="ORF">CFIMG_008103RA00001</name>
</gene>
<name>A0A2C5X8F0_9PEZI</name>
<reference evidence="2 3" key="1">
    <citation type="journal article" date="2013" name="Fungal Biol.">
        <title>Analysis of microsatellite markers in the genome of the plant pathogen Ceratocystis fimbriata.</title>
        <authorList>
            <person name="Simpson M.C."/>
            <person name="Wilken P.M."/>
            <person name="Coetzee M.P."/>
            <person name="Wingfield M.J."/>
            <person name="Wingfield B.D."/>
        </authorList>
    </citation>
    <scope>NUCLEOTIDE SEQUENCE [LARGE SCALE GENOMIC DNA]</scope>
    <source>
        <strain evidence="2 3">CBS 114723</strain>
    </source>
</reference>
<dbReference type="Proteomes" id="UP000222788">
    <property type="component" value="Unassembled WGS sequence"/>
</dbReference>
<feature type="compositionally biased region" description="Low complexity" evidence="1">
    <location>
        <begin position="127"/>
        <end position="140"/>
    </location>
</feature>
<feature type="compositionally biased region" description="Basic residues" evidence="1">
    <location>
        <begin position="65"/>
        <end position="76"/>
    </location>
</feature>
<reference evidence="2 3" key="2">
    <citation type="journal article" date="2013" name="IMA Fungus">
        <title>IMA Genome-F 1: Ceratocystis fimbriata: Draft nuclear genome sequence for the plant pathogen, Ceratocystis fimbriata.</title>
        <authorList>
            <person name="Wilken P.M."/>
            <person name="Steenkamp E.T."/>
            <person name="Wingfield M.J."/>
            <person name="de Beer Z.W."/>
            <person name="Wingfield B.D."/>
        </authorList>
    </citation>
    <scope>NUCLEOTIDE SEQUENCE [LARGE SCALE GENOMIC DNA]</scope>
    <source>
        <strain evidence="2 3">CBS 114723</strain>
    </source>
</reference>
<evidence type="ECO:0000313" key="3">
    <source>
        <dbReference type="Proteomes" id="UP000222788"/>
    </source>
</evidence>
<dbReference type="OrthoDB" id="411394at2759"/>
<sequence>MESSNIERLTQLVKSAEERAQAAEEKTRAAEEKTRAAEERAKSNDDRAQAAEKVARAEKKVARCEKKRARCEKKRARAEERQAQRAEDRADKAVEEQGQAAEKAEEAQRQAAEAQKQAKKKVKEAQKQATEAQKQATEAQQHAKASAEAIQLTTLDEYVEACSSLVSSKFCVQRNKNFGTQGAVSGSTSKNCPTYLKPWSNFISAQQLAIASLRESSVAAKRIFESRHFLTALGQRISRRAVADEKALEHFMVNSIEEPIVAILEALARNKSFSAEFGVGRGVGFESYAHVISKVFDEESSSQDSSAARPRTPPENITLRPASHYGAINAARFCVCLPMDCTTNKRAWAYISGLKAPQKLTTHHLRAGLQVKKIFEDVVNRVTIPHPDDTAGLFKYHAERATAASITQAYDYMIRAGLEYGLVSNGESTVFLNIDWAHPETLLYHLAEPEPEMREEPETTRHWYSALGQHLAFTIMALGETGQRRLHDQQECSEVSAKLKSWLFDPHDLLERIPGSARQASPDSPAHRPASFRGLRRSQSHLRKRKRCHADDGDNSSSRPG</sequence>
<accession>A0A2C5X8F0</accession>
<organism evidence="2 3">
    <name type="scientific">Ceratocystis fimbriata CBS 114723</name>
    <dbReference type="NCBI Taxonomy" id="1035309"/>
    <lineage>
        <taxon>Eukaryota</taxon>
        <taxon>Fungi</taxon>
        <taxon>Dikarya</taxon>
        <taxon>Ascomycota</taxon>
        <taxon>Pezizomycotina</taxon>
        <taxon>Sordariomycetes</taxon>
        <taxon>Hypocreomycetidae</taxon>
        <taxon>Microascales</taxon>
        <taxon>Ceratocystidaceae</taxon>
        <taxon>Ceratocystis</taxon>
    </lineage>
</organism>
<evidence type="ECO:0000313" key="2">
    <source>
        <dbReference type="EMBL" id="PHH53832.1"/>
    </source>
</evidence>
<feature type="compositionally biased region" description="Basic residues" evidence="1">
    <location>
        <begin position="534"/>
        <end position="548"/>
    </location>
</feature>
<evidence type="ECO:0000256" key="1">
    <source>
        <dbReference type="SAM" id="MobiDB-lite"/>
    </source>
</evidence>
<proteinExistence type="predicted"/>
<dbReference type="AlphaFoldDB" id="A0A2C5X8F0"/>
<protein>
    <submittedName>
        <fullName evidence="2">Uncharacterized protein</fullName>
    </submittedName>
</protein>
<feature type="compositionally biased region" description="Basic and acidic residues" evidence="1">
    <location>
        <begin position="77"/>
        <end position="95"/>
    </location>
</feature>
<feature type="region of interest" description="Disordered" evidence="1">
    <location>
        <begin position="515"/>
        <end position="561"/>
    </location>
</feature>
<dbReference type="EMBL" id="APWK03000036">
    <property type="protein sequence ID" value="PHH53832.1"/>
    <property type="molecule type" value="Genomic_DNA"/>
</dbReference>
<feature type="region of interest" description="Disordered" evidence="1">
    <location>
        <begin position="15"/>
        <end position="140"/>
    </location>
</feature>
<comment type="caution">
    <text evidence="2">The sequence shown here is derived from an EMBL/GenBank/DDBJ whole genome shotgun (WGS) entry which is preliminary data.</text>
</comment>